<comment type="similarity">
    <text evidence="2">Belongs to the CcmC/CycZ/HelC family.</text>
</comment>
<organism evidence="10 11">
    <name type="scientific">Aerophobetes bacterium</name>
    <dbReference type="NCBI Taxonomy" id="2030807"/>
    <lineage>
        <taxon>Bacteria</taxon>
        <taxon>Candidatus Aerophobota</taxon>
    </lineage>
</organism>
<dbReference type="AlphaFoldDB" id="A0A523TDQ2"/>
<evidence type="ECO:0000313" key="10">
    <source>
        <dbReference type="EMBL" id="TET28081.1"/>
    </source>
</evidence>
<feature type="transmembrane region" description="Helical" evidence="8">
    <location>
        <begin position="41"/>
        <end position="67"/>
    </location>
</feature>
<evidence type="ECO:0000313" key="11">
    <source>
        <dbReference type="Proteomes" id="UP000316517"/>
    </source>
</evidence>
<dbReference type="GO" id="GO:0005886">
    <property type="term" value="C:plasma membrane"/>
    <property type="evidence" value="ECO:0007669"/>
    <property type="project" value="TreeGrafter"/>
</dbReference>
<evidence type="ECO:0000256" key="6">
    <source>
        <dbReference type="ARBA" id="ARBA00022989"/>
    </source>
</evidence>
<evidence type="ECO:0000259" key="9">
    <source>
        <dbReference type="Pfam" id="PF01578"/>
    </source>
</evidence>
<protein>
    <recommendedName>
        <fullName evidence="3">Heme exporter protein C</fullName>
    </recommendedName>
</protein>
<evidence type="ECO:0000256" key="1">
    <source>
        <dbReference type="ARBA" id="ARBA00004141"/>
    </source>
</evidence>
<keyword evidence="4 8" id="KW-0812">Transmembrane</keyword>
<evidence type="ECO:0000256" key="7">
    <source>
        <dbReference type="ARBA" id="ARBA00023136"/>
    </source>
</evidence>
<name>A0A523TDQ2_UNCAE</name>
<dbReference type="EMBL" id="SOJT01000150">
    <property type="protein sequence ID" value="TET28081.1"/>
    <property type="molecule type" value="Genomic_DNA"/>
</dbReference>
<dbReference type="Proteomes" id="UP000316517">
    <property type="component" value="Unassembled WGS sequence"/>
</dbReference>
<evidence type="ECO:0000256" key="4">
    <source>
        <dbReference type="ARBA" id="ARBA00022692"/>
    </source>
</evidence>
<dbReference type="PRINTS" id="PR01386">
    <property type="entry name" value="CCMCBIOGNSIS"/>
</dbReference>
<keyword evidence="5" id="KW-0201">Cytochrome c-type biogenesis</keyword>
<dbReference type="GO" id="GO:0017004">
    <property type="term" value="P:cytochrome complex assembly"/>
    <property type="evidence" value="ECO:0007669"/>
    <property type="project" value="UniProtKB-KW"/>
</dbReference>
<reference evidence="10 11" key="1">
    <citation type="submission" date="2019-03" db="EMBL/GenBank/DDBJ databases">
        <title>Metabolic potential of uncultured bacteria and archaea associated with petroleum seepage in deep-sea sediments.</title>
        <authorList>
            <person name="Dong X."/>
            <person name="Hubert C."/>
        </authorList>
    </citation>
    <scope>NUCLEOTIDE SEQUENCE [LARGE SCALE GENOMIC DNA]</scope>
    <source>
        <strain evidence="10">E44_bin3</strain>
    </source>
</reference>
<dbReference type="GO" id="GO:0015232">
    <property type="term" value="F:heme transmembrane transporter activity"/>
    <property type="evidence" value="ECO:0007669"/>
    <property type="project" value="InterPro"/>
</dbReference>
<feature type="transmembrane region" description="Helical" evidence="8">
    <location>
        <begin position="112"/>
        <end position="130"/>
    </location>
</feature>
<feature type="transmembrane region" description="Helical" evidence="8">
    <location>
        <begin position="142"/>
        <end position="165"/>
    </location>
</feature>
<dbReference type="InterPro" id="IPR002541">
    <property type="entry name" value="Cyt_c_assembly"/>
</dbReference>
<feature type="transmembrane region" description="Helical" evidence="8">
    <location>
        <begin position="9"/>
        <end position="29"/>
    </location>
</feature>
<feature type="transmembrane region" description="Helical" evidence="8">
    <location>
        <begin position="185"/>
        <end position="206"/>
    </location>
</feature>
<comment type="caution">
    <text evidence="10">The sequence shown here is derived from an EMBL/GenBank/DDBJ whole genome shotgun (WGS) entry which is preliminary data.</text>
</comment>
<evidence type="ECO:0000256" key="5">
    <source>
        <dbReference type="ARBA" id="ARBA00022748"/>
    </source>
</evidence>
<proteinExistence type="inferred from homology"/>
<dbReference type="PANTHER" id="PTHR30071">
    <property type="entry name" value="HEME EXPORTER PROTEIN C"/>
    <property type="match status" value="1"/>
</dbReference>
<evidence type="ECO:0000256" key="8">
    <source>
        <dbReference type="SAM" id="Phobius"/>
    </source>
</evidence>
<dbReference type="InterPro" id="IPR045062">
    <property type="entry name" value="Cyt_c_biogenesis_CcsA/CcmC"/>
</dbReference>
<evidence type="ECO:0000256" key="2">
    <source>
        <dbReference type="ARBA" id="ARBA00005840"/>
    </source>
</evidence>
<accession>A0A523TDQ2</accession>
<dbReference type="InterPro" id="IPR003557">
    <property type="entry name" value="Cyt_c_biogenesis_CcmC"/>
</dbReference>
<dbReference type="Pfam" id="PF01578">
    <property type="entry name" value="Cytochrom_C_asm"/>
    <property type="match status" value="1"/>
</dbReference>
<gene>
    <name evidence="10" type="ORF">E3J68_03425</name>
</gene>
<comment type="subcellular location">
    <subcellularLocation>
        <location evidence="1">Membrane</location>
        <topology evidence="1">Multi-pass membrane protein</topology>
    </subcellularLocation>
</comment>
<sequence length="228" mass="26115">MKSLRKREVIGFLALTFMLTGLYMAFIYAPTDANMGDVQRIFYFHVSSAWVAFLAFFLVFLASILYLRSRSRRWDILAYCSAEIGVVLTTLALITGSIWARPIWYTWWTWDSRLTTTLVLWLIYVAYLMLRAYSEGSRGARFAAVFAIIGFFDVPIVFMSIRWWRVQHPGPVIAAGANGGGLAPPMLYTMFVCLAAFTLFFIYLLLLRMELEKIKDEIEHFKTTSGGS</sequence>
<dbReference type="GO" id="GO:0020037">
    <property type="term" value="F:heme binding"/>
    <property type="evidence" value="ECO:0007669"/>
    <property type="project" value="InterPro"/>
</dbReference>
<evidence type="ECO:0000256" key="3">
    <source>
        <dbReference type="ARBA" id="ARBA00016463"/>
    </source>
</evidence>
<dbReference type="PANTHER" id="PTHR30071:SF1">
    <property type="entry name" value="CYTOCHROME B_B6 PROTEIN-RELATED"/>
    <property type="match status" value="1"/>
</dbReference>
<feature type="transmembrane region" description="Helical" evidence="8">
    <location>
        <begin position="76"/>
        <end position="100"/>
    </location>
</feature>
<keyword evidence="6 8" id="KW-1133">Transmembrane helix</keyword>
<feature type="domain" description="Cytochrome c assembly protein" evidence="9">
    <location>
        <begin position="14"/>
        <end position="165"/>
    </location>
</feature>
<keyword evidence="7 8" id="KW-0472">Membrane</keyword>